<dbReference type="PANTHER" id="PTHR33147">
    <property type="entry name" value="DEFENSIN-LIKE PROTEIN 1"/>
    <property type="match status" value="1"/>
</dbReference>
<evidence type="ECO:0000256" key="5">
    <source>
        <dbReference type="SAM" id="SignalP"/>
    </source>
</evidence>
<dbReference type="Gramene" id="C.cajan_26812.t">
    <property type="protein sequence ID" value="C.cajan_26812.t"/>
    <property type="gene ID" value="C.cajan_26812"/>
</dbReference>
<dbReference type="Gene3D" id="3.30.30.10">
    <property type="entry name" value="Knottin, scorpion toxin-like"/>
    <property type="match status" value="1"/>
</dbReference>
<dbReference type="Pfam" id="PF00304">
    <property type="entry name" value="Gamma-thionin"/>
    <property type="match status" value="1"/>
</dbReference>
<sequence>MERKTFGLLFLVLLVLAADVAVERGEAAVCFARRHGFQGRCLVDAQCAHVCRSDGFIGGECRGPFRKCFCSRTC</sequence>
<dbReference type="InterPro" id="IPR008176">
    <property type="entry name" value="Defensin_plant"/>
</dbReference>
<dbReference type="AlphaFoldDB" id="A0A151S2H7"/>
<name>A0A151S2H7_CAJCA</name>
<dbReference type="OMA" id="KEGWGRC"/>
<evidence type="ECO:0000313" key="8">
    <source>
        <dbReference type="Proteomes" id="UP000075243"/>
    </source>
</evidence>
<organism evidence="7 8">
    <name type="scientific">Cajanus cajan</name>
    <name type="common">Pigeon pea</name>
    <name type="synonym">Cajanus indicus</name>
    <dbReference type="NCBI Taxonomy" id="3821"/>
    <lineage>
        <taxon>Eukaryota</taxon>
        <taxon>Viridiplantae</taxon>
        <taxon>Streptophyta</taxon>
        <taxon>Embryophyta</taxon>
        <taxon>Tracheophyta</taxon>
        <taxon>Spermatophyta</taxon>
        <taxon>Magnoliopsida</taxon>
        <taxon>eudicotyledons</taxon>
        <taxon>Gunneridae</taxon>
        <taxon>Pentapetalae</taxon>
        <taxon>rosids</taxon>
        <taxon>fabids</taxon>
        <taxon>Fabales</taxon>
        <taxon>Fabaceae</taxon>
        <taxon>Papilionoideae</taxon>
        <taxon>50 kb inversion clade</taxon>
        <taxon>NPAAA clade</taxon>
        <taxon>indigoferoid/millettioid clade</taxon>
        <taxon>Phaseoleae</taxon>
        <taxon>Cajanus</taxon>
    </lineage>
</organism>
<dbReference type="GO" id="GO:0050832">
    <property type="term" value="P:defense response to fungus"/>
    <property type="evidence" value="ECO:0007669"/>
    <property type="project" value="UniProtKB-KW"/>
</dbReference>
<feature type="signal peptide" evidence="5">
    <location>
        <begin position="1"/>
        <end position="17"/>
    </location>
</feature>
<evidence type="ECO:0000313" key="7">
    <source>
        <dbReference type="EMBL" id="KYP48968.1"/>
    </source>
</evidence>
<dbReference type="Proteomes" id="UP000075243">
    <property type="component" value="Unassembled WGS sequence"/>
</dbReference>
<evidence type="ECO:0000259" key="6">
    <source>
        <dbReference type="SMART" id="SM00505"/>
    </source>
</evidence>
<dbReference type="SUPFAM" id="SSF57095">
    <property type="entry name" value="Scorpion toxin-like"/>
    <property type="match status" value="1"/>
</dbReference>
<dbReference type="PANTHER" id="PTHR33147:SF137">
    <property type="entry name" value="DEFENSIN MTDEF4.7"/>
    <property type="match status" value="1"/>
</dbReference>
<feature type="domain" description="Knottins-like" evidence="6">
    <location>
        <begin position="29"/>
        <end position="74"/>
    </location>
</feature>
<keyword evidence="2" id="KW-0295">Fungicide</keyword>
<evidence type="ECO:0000256" key="2">
    <source>
        <dbReference type="ARBA" id="ARBA00022577"/>
    </source>
</evidence>
<feature type="chain" id="PRO_5007588272" evidence="5">
    <location>
        <begin position="18"/>
        <end position="74"/>
    </location>
</feature>
<keyword evidence="4" id="KW-1015">Disulfide bond</keyword>
<keyword evidence="1" id="KW-0929">Antimicrobial</keyword>
<evidence type="ECO:0000256" key="3">
    <source>
        <dbReference type="ARBA" id="ARBA00022729"/>
    </source>
</evidence>
<dbReference type="InterPro" id="IPR036574">
    <property type="entry name" value="Scorpion_toxin-like_sf"/>
</dbReference>
<keyword evidence="3 5" id="KW-0732">Signal</keyword>
<accession>A0A151S2H7</accession>
<dbReference type="GO" id="GO:0031640">
    <property type="term" value="P:killing of cells of another organism"/>
    <property type="evidence" value="ECO:0007669"/>
    <property type="project" value="UniProtKB-KW"/>
</dbReference>
<dbReference type="CDD" id="cd00107">
    <property type="entry name" value="Knot1"/>
    <property type="match status" value="1"/>
</dbReference>
<reference evidence="7" key="1">
    <citation type="journal article" date="2012" name="Nat. Biotechnol.">
        <title>Draft genome sequence of pigeonpea (Cajanus cajan), an orphan legume crop of resource-poor farmers.</title>
        <authorList>
            <person name="Varshney R.K."/>
            <person name="Chen W."/>
            <person name="Li Y."/>
            <person name="Bharti A.K."/>
            <person name="Saxena R.K."/>
            <person name="Schlueter J.A."/>
            <person name="Donoghue M.T."/>
            <person name="Azam S."/>
            <person name="Fan G."/>
            <person name="Whaley A.M."/>
            <person name="Farmer A.D."/>
            <person name="Sheridan J."/>
            <person name="Iwata A."/>
            <person name="Tuteja R."/>
            <person name="Penmetsa R.V."/>
            <person name="Wu W."/>
            <person name="Upadhyaya H.D."/>
            <person name="Yang S.P."/>
            <person name="Shah T."/>
            <person name="Saxena K.B."/>
            <person name="Michael T."/>
            <person name="McCombie W.R."/>
            <person name="Yang B."/>
            <person name="Zhang G."/>
            <person name="Yang H."/>
            <person name="Wang J."/>
            <person name="Spillane C."/>
            <person name="Cook D.R."/>
            <person name="May G.D."/>
            <person name="Xu X."/>
            <person name="Jackson S.A."/>
        </authorList>
    </citation>
    <scope>NUCLEOTIDE SEQUENCE [LARGE SCALE GENOMIC DNA]</scope>
</reference>
<evidence type="ECO:0000256" key="1">
    <source>
        <dbReference type="ARBA" id="ARBA00022529"/>
    </source>
</evidence>
<dbReference type="STRING" id="3821.A0A151S2H7"/>
<dbReference type="SMART" id="SM00505">
    <property type="entry name" value="Knot1"/>
    <property type="match status" value="1"/>
</dbReference>
<keyword evidence="8" id="KW-1185">Reference proteome</keyword>
<dbReference type="InterPro" id="IPR003614">
    <property type="entry name" value="Knottins"/>
</dbReference>
<protein>
    <submittedName>
        <fullName evidence="7">Defensin-like protein 4</fullName>
    </submittedName>
</protein>
<dbReference type="PRINTS" id="PR00288">
    <property type="entry name" value="PUROTHIONIN"/>
</dbReference>
<dbReference type="EMBL" id="KQ483486">
    <property type="protein sequence ID" value="KYP48968.1"/>
    <property type="molecule type" value="Genomic_DNA"/>
</dbReference>
<gene>
    <name evidence="7" type="ORF">KK1_029268</name>
</gene>
<evidence type="ECO:0000256" key="4">
    <source>
        <dbReference type="ARBA" id="ARBA00023157"/>
    </source>
</evidence>
<proteinExistence type="predicted"/>